<sequence length="129" mass="13557">MPRSPPGSSSSNRRPPAAKRSETSTRPPALRPRGYQLRCPAAIPATADKEISRRVPMGAAPGALQDSLGYGRSSSASGAAAKTTPHHEGSGFPSRANDLPPLSAARGRRRSQVCPRRLTARPAPSWPGK</sequence>
<dbReference type="EMBL" id="JANPWB010000014">
    <property type="protein sequence ID" value="KAJ1101573.1"/>
    <property type="molecule type" value="Genomic_DNA"/>
</dbReference>
<feature type="region of interest" description="Disordered" evidence="1">
    <location>
        <begin position="1"/>
        <end position="129"/>
    </location>
</feature>
<evidence type="ECO:0000313" key="3">
    <source>
        <dbReference type="Proteomes" id="UP001066276"/>
    </source>
</evidence>
<protein>
    <submittedName>
        <fullName evidence="2">Uncharacterized protein</fullName>
    </submittedName>
</protein>
<comment type="caution">
    <text evidence="2">The sequence shown here is derived from an EMBL/GenBank/DDBJ whole genome shotgun (WGS) entry which is preliminary data.</text>
</comment>
<feature type="compositionally biased region" description="Low complexity" evidence="1">
    <location>
        <begin position="1"/>
        <end position="15"/>
    </location>
</feature>
<gene>
    <name evidence="2" type="ORF">NDU88_006640</name>
</gene>
<dbReference type="Proteomes" id="UP001066276">
    <property type="component" value="Chromosome 10"/>
</dbReference>
<organism evidence="2 3">
    <name type="scientific">Pleurodeles waltl</name>
    <name type="common">Iberian ribbed newt</name>
    <dbReference type="NCBI Taxonomy" id="8319"/>
    <lineage>
        <taxon>Eukaryota</taxon>
        <taxon>Metazoa</taxon>
        <taxon>Chordata</taxon>
        <taxon>Craniata</taxon>
        <taxon>Vertebrata</taxon>
        <taxon>Euteleostomi</taxon>
        <taxon>Amphibia</taxon>
        <taxon>Batrachia</taxon>
        <taxon>Caudata</taxon>
        <taxon>Salamandroidea</taxon>
        <taxon>Salamandridae</taxon>
        <taxon>Pleurodelinae</taxon>
        <taxon>Pleurodeles</taxon>
    </lineage>
</organism>
<name>A0AAV7MDU3_PLEWA</name>
<keyword evidence="3" id="KW-1185">Reference proteome</keyword>
<reference evidence="2" key="1">
    <citation type="journal article" date="2022" name="bioRxiv">
        <title>Sequencing and chromosome-scale assembly of the giantPleurodeles waltlgenome.</title>
        <authorList>
            <person name="Brown T."/>
            <person name="Elewa A."/>
            <person name="Iarovenko S."/>
            <person name="Subramanian E."/>
            <person name="Araus A.J."/>
            <person name="Petzold A."/>
            <person name="Susuki M."/>
            <person name="Suzuki K.-i.T."/>
            <person name="Hayashi T."/>
            <person name="Toyoda A."/>
            <person name="Oliveira C."/>
            <person name="Osipova E."/>
            <person name="Leigh N.D."/>
            <person name="Simon A."/>
            <person name="Yun M.H."/>
        </authorList>
    </citation>
    <scope>NUCLEOTIDE SEQUENCE</scope>
    <source>
        <strain evidence="2">20211129_DDA</strain>
        <tissue evidence="2">Liver</tissue>
    </source>
</reference>
<evidence type="ECO:0000256" key="1">
    <source>
        <dbReference type="SAM" id="MobiDB-lite"/>
    </source>
</evidence>
<proteinExistence type="predicted"/>
<evidence type="ECO:0000313" key="2">
    <source>
        <dbReference type="EMBL" id="KAJ1101573.1"/>
    </source>
</evidence>
<accession>A0AAV7MDU3</accession>
<dbReference type="AlphaFoldDB" id="A0AAV7MDU3"/>